<dbReference type="GO" id="GO:0032259">
    <property type="term" value="P:methylation"/>
    <property type="evidence" value="ECO:0007669"/>
    <property type="project" value="UniProtKB-KW"/>
</dbReference>
<keyword evidence="2" id="KW-0489">Methyltransferase</keyword>
<evidence type="ECO:0000313" key="3">
    <source>
        <dbReference type="Proteomes" id="UP000015464"/>
    </source>
</evidence>
<dbReference type="HOGENOM" id="CLU_155404_0_0_1"/>
<proteinExistence type="predicted"/>
<dbReference type="GO" id="GO:0008168">
    <property type="term" value="F:methyltransferase activity"/>
    <property type="evidence" value="ECO:0007669"/>
    <property type="project" value="UniProtKB-KW"/>
</dbReference>
<dbReference type="GeneID" id="25035669"/>
<evidence type="ECO:0000313" key="2">
    <source>
        <dbReference type="EMBL" id="EPY49453.1"/>
    </source>
</evidence>
<dbReference type="OrthoDB" id="5341458at2759"/>
<dbReference type="AlphaFoldDB" id="S9VND2"/>
<dbReference type="OMA" id="MSPSINC"/>
<dbReference type="Proteomes" id="UP000015464">
    <property type="component" value="Unassembled WGS sequence"/>
</dbReference>
<organism evidence="2 3">
    <name type="scientific">Schizosaccharomyces cryophilus (strain OY26 / ATCC MYA-4695 / CBS 11777 / NBRC 106824 / NRRL Y48691)</name>
    <name type="common">Fission yeast</name>
    <dbReference type="NCBI Taxonomy" id="653667"/>
    <lineage>
        <taxon>Eukaryota</taxon>
        <taxon>Fungi</taxon>
        <taxon>Dikarya</taxon>
        <taxon>Ascomycota</taxon>
        <taxon>Taphrinomycotina</taxon>
        <taxon>Schizosaccharomycetes</taxon>
        <taxon>Schizosaccharomycetales</taxon>
        <taxon>Schizosaccharomycetaceae</taxon>
        <taxon>Schizosaccharomyces</taxon>
    </lineage>
</organism>
<dbReference type="RefSeq" id="XP_013025482.1">
    <property type="nucleotide sequence ID" value="XM_013170028.1"/>
</dbReference>
<protein>
    <submittedName>
        <fullName evidence="2">S-adenosylmethionine-dependent methyltransferase</fullName>
    </submittedName>
</protein>
<dbReference type="EMBL" id="KE546995">
    <property type="protein sequence ID" value="EPY49453.1"/>
    <property type="molecule type" value="Genomic_DNA"/>
</dbReference>
<sequence length="122" mass="13748">MSPSNNSTSQSQRTTCFPHRRPSKSMSLNVTRGTNGLLLVRSYPMKHSKRAYRRTLTRYPTPPASENKENISTVSKASSVNSVKRALAVSEIMNETTVLDLFHIPTLDTAQDITRRVNNELR</sequence>
<accession>S9VND2</accession>
<gene>
    <name evidence="2" type="ORF">SPOG_01340</name>
</gene>
<dbReference type="STRING" id="653667.S9VND2"/>
<name>S9VND2_SCHCR</name>
<feature type="region of interest" description="Disordered" evidence="1">
    <location>
        <begin position="1"/>
        <end position="29"/>
    </location>
</feature>
<keyword evidence="2" id="KW-0808">Transferase</keyword>
<feature type="compositionally biased region" description="Low complexity" evidence="1">
    <location>
        <begin position="1"/>
        <end position="15"/>
    </location>
</feature>
<keyword evidence="3" id="KW-1185">Reference proteome</keyword>
<evidence type="ECO:0000256" key="1">
    <source>
        <dbReference type="SAM" id="MobiDB-lite"/>
    </source>
</evidence>
<reference evidence="2 3" key="1">
    <citation type="journal article" date="2011" name="Science">
        <title>Comparative functional genomics of the fission yeasts.</title>
        <authorList>
            <person name="Rhind N."/>
            <person name="Chen Z."/>
            <person name="Yassour M."/>
            <person name="Thompson D.A."/>
            <person name="Haas B.J."/>
            <person name="Habib N."/>
            <person name="Wapinski I."/>
            <person name="Roy S."/>
            <person name="Lin M.F."/>
            <person name="Heiman D.I."/>
            <person name="Young S.K."/>
            <person name="Furuya K."/>
            <person name="Guo Y."/>
            <person name="Pidoux A."/>
            <person name="Chen H.M."/>
            <person name="Robbertse B."/>
            <person name="Goldberg J.M."/>
            <person name="Aoki K."/>
            <person name="Bayne E.H."/>
            <person name="Berlin A.M."/>
            <person name="Desjardins C.A."/>
            <person name="Dobbs E."/>
            <person name="Dukaj L."/>
            <person name="Fan L."/>
            <person name="FitzGerald M.G."/>
            <person name="French C."/>
            <person name="Gujja S."/>
            <person name="Hansen K."/>
            <person name="Keifenheim D."/>
            <person name="Levin J.Z."/>
            <person name="Mosher R.A."/>
            <person name="Mueller C.A."/>
            <person name="Pfiffner J."/>
            <person name="Priest M."/>
            <person name="Russ C."/>
            <person name="Smialowska A."/>
            <person name="Swoboda P."/>
            <person name="Sykes S.M."/>
            <person name="Vaughn M."/>
            <person name="Vengrova S."/>
            <person name="Yoder R."/>
            <person name="Zeng Q."/>
            <person name="Allshire R."/>
            <person name="Baulcombe D."/>
            <person name="Birren B.W."/>
            <person name="Brown W."/>
            <person name="Ekwall K."/>
            <person name="Kellis M."/>
            <person name="Leatherwood J."/>
            <person name="Levin H."/>
            <person name="Margalit H."/>
            <person name="Martienssen R."/>
            <person name="Nieduszynski C.A."/>
            <person name="Spatafora J.W."/>
            <person name="Friedman N."/>
            <person name="Dalgaard J.Z."/>
            <person name="Baumann P."/>
            <person name="Niki H."/>
            <person name="Regev A."/>
            <person name="Nusbaum C."/>
        </authorList>
    </citation>
    <scope>NUCLEOTIDE SEQUENCE [LARGE SCALE GENOMIC DNA]</scope>
    <source>
        <strain evidence="3">OY26 / ATCC MYA-4695 / CBS 11777 / NBRC 106824 / NRRL Y48691</strain>
    </source>
</reference>